<evidence type="ECO:0000256" key="3">
    <source>
        <dbReference type="ARBA" id="ARBA00022475"/>
    </source>
</evidence>
<name>A0A1W6P268_9RHOB</name>
<dbReference type="InterPro" id="IPR010290">
    <property type="entry name" value="TM_effector"/>
</dbReference>
<evidence type="ECO:0000313" key="10">
    <source>
        <dbReference type="Proteomes" id="UP000242447"/>
    </source>
</evidence>
<dbReference type="CDD" id="cd06173">
    <property type="entry name" value="MFS_MefA_like"/>
    <property type="match status" value="1"/>
</dbReference>
<keyword evidence="3" id="KW-1003">Cell membrane</keyword>
<evidence type="ECO:0000259" key="8">
    <source>
        <dbReference type="PROSITE" id="PS50850"/>
    </source>
</evidence>
<evidence type="ECO:0000256" key="7">
    <source>
        <dbReference type="SAM" id="Phobius"/>
    </source>
</evidence>
<dbReference type="PANTHER" id="PTHR23513:SF11">
    <property type="entry name" value="STAPHYLOFERRIN A TRANSPORTER"/>
    <property type="match status" value="1"/>
</dbReference>
<dbReference type="EMBL" id="CP019937">
    <property type="protein sequence ID" value="ARO15605.1"/>
    <property type="molecule type" value="Genomic_DNA"/>
</dbReference>
<dbReference type="Pfam" id="PF05977">
    <property type="entry name" value="MFS_3"/>
    <property type="match status" value="1"/>
</dbReference>
<comment type="subcellular location">
    <subcellularLocation>
        <location evidence="1">Cell membrane</location>
        <topology evidence="1">Multi-pass membrane protein</topology>
    </subcellularLocation>
</comment>
<keyword evidence="2" id="KW-0813">Transport</keyword>
<dbReference type="Proteomes" id="UP000242447">
    <property type="component" value="Chromosome"/>
</dbReference>
<dbReference type="RefSeq" id="WP_085786977.1">
    <property type="nucleotide sequence ID" value="NZ_CP019937.1"/>
</dbReference>
<keyword evidence="6 7" id="KW-0472">Membrane</keyword>
<dbReference type="GO" id="GO:0022857">
    <property type="term" value="F:transmembrane transporter activity"/>
    <property type="evidence" value="ECO:0007669"/>
    <property type="project" value="InterPro"/>
</dbReference>
<feature type="transmembrane region" description="Helical" evidence="7">
    <location>
        <begin position="347"/>
        <end position="366"/>
    </location>
</feature>
<dbReference type="Gene3D" id="1.20.1250.20">
    <property type="entry name" value="MFS general substrate transporter like domains"/>
    <property type="match status" value="1"/>
</dbReference>
<dbReference type="PROSITE" id="PS50850">
    <property type="entry name" value="MFS"/>
    <property type="match status" value="1"/>
</dbReference>
<keyword evidence="10" id="KW-1185">Reference proteome</keyword>
<accession>A0A1W6P268</accession>
<evidence type="ECO:0000256" key="4">
    <source>
        <dbReference type="ARBA" id="ARBA00022692"/>
    </source>
</evidence>
<feature type="transmembrane region" description="Helical" evidence="7">
    <location>
        <begin position="49"/>
        <end position="68"/>
    </location>
</feature>
<proteinExistence type="predicted"/>
<dbReference type="InterPro" id="IPR036259">
    <property type="entry name" value="MFS_trans_sf"/>
</dbReference>
<feature type="transmembrane region" description="Helical" evidence="7">
    <location>
        <begin position="20"/>
        <end position="43"/>
    </location>
</feature>
<feature type="transmembrane region" description="Helical" evidence="7">
    <location>
        <begin position="230"/>
        <end position="251"/>
    </location>
</feature>
<dbReference type="GO" id="GO:0005886">
    <property type="term" value="C:plasma membrane"/>
    <property type="evidence" value="ECO:0007669"/>
    <property type="project" value="UniProtKB-SubCell"/>
</dbReference>
<evidence type="ECO:0000256" key="2">
    <source>
        <dbReference type="ARBA" id="ARBA00022448"/>
    </source>
</evidence>
<reference evidence="9 10" key="1">
    <citation type="submission" date="2017-02" db="EMBL/GenBank/DDBJ databases">
        <title>Ketogulonicigenium robustum SPU B003 Genome sequencing and assembly.</title>
        <authorList>
            <person name="Li Y."/>
            <person name="Liu L."/>
            <person name="Wang C."/>
            <person name="Zhang M."/>
            <person name="Zhang T."/>
            <person name="Zhang Y."/>
        </authorList>
    </citation>
    <scope>NUCLEOTIDE SEQUENCE [LARGE SCALE GENOMIC DNA]</scope>
    <source>
        <strain evidence="9 10">SPU_B003</strain>
    </source>
</reference>
<keyword evidence="5 7" id="KW-1133">Transmembrane helix</keyword>
<feature type="transmembrane region" description="Helical" evidence="7">
    <location>
        <begin position="313"/>
        <end position="335"/>
    </location>
</feature>
<evidence type="ECO:0000256" key="6">
    <source>
        <dbReference type="ARBA" id="ARBA00023136"/>
    </source>
</evidence>
<feature type="transmembrane region" description="Helical" evidence="7">
    <location>
        <begin position="160"/>
        <end position="180"/>
    </location>
</feature>
<evidence type="ECO:0000256" key="1">
    <source>
        <dbReference type="ARBA" id="ARBA00004651"/>
    </source>
</evidence>
<protein>
    <submittedName>
        <fullName evidence="9">Putative ABC transporter, permease protein</fullName>
    </submittedName>
</protein>
<feature type="transmembrane region" description="Helical" evidence="7">
    <location>
        <begin position="257"/>
        <end position="277"/>
    </location>
</feature>
<feature type="transmembrane region" description="Helical" evidence="7">
    <location>
        <begin position="289"/>
        <end position="307"/>
    </location>
</feature>
<feature type="domain" description="Major facilitator superfamily (MFS) profile" evidence="8">
    <location>
        <begin position="14"/>
        <end position="401"/>
    </location>
</feature>
<dbReference type="OrthoDB" id="9809918at2"/>
<dbReference type="KEGG" id="kro:BVG79_02265"/>
<feature type="transmembrane region" description="Helical" evidence="7">
    <location>
        <begin position="378"/>
        <end position="396"/>
    </location>
</feature>
<organism evidence="9 10">
    <name type="scientific">Ketogulonicigenium robustum</name>
    <dbReference type="NCBI Taxonomy" id="92947"/>
    <lineage>
        <taxon>Bacteria</taxon>
        <taxon>Pseudomonadati</taxon>
        <taxon>Pseudomonadota</taxon>
        <taxon>Alphaproteobacteria</taxon>
        <taxon>Rhodobacterales</taxon>
        <taxon>Roseobacteraceae</taxon>
        <taxon>Ketogulonicigenium</taxon>
    </lineage>
</organism>
<dbReference type="PANTHER" id="PTHR23513">
    <property type="entry name" value="INTEGRAL MEMBRANE EFFLUX PROTEIN-RELATED"/>
    <property type="match status" value="1"/>
</dbReference>
<gene>
    <name evidence="9" type="ORF">BVG79_02265</name>
</gene>
<sequence>MSEAAVPSPFSNPTYRNLWIGNLGSGFGTMIQAVGAAWLMMALTSSVDMVALVQAANALPVVMLSLIGGAIADGYNRRKVMLITQTFMMVVSALLALFALLGWMSPWVLLGFTFLIGCGNALNNPSWQSSVADIVTRDQLATAVSYNSISFNLARSLGPALGGLIVGAVGPVGAFAANALTYGGPLTALSLWKSQKSDRTLPPESIGPAIMAGLRYVGMSRELLRIIFRAGLYGFGTIVMQALMPVVAAQQLGGNPLVFGVLLGCFGVGAIGGAVVGPNIQRRYPSERIVMSVCLVFASTLVLMGFATQLWMAMIASLVAGAGWIMCMALFNVSVQMSAPRWVVGRALALYQTAMFGGFAVGSWFWGRFAEDFGLQPTFITAAVAMAVVALVGLIIPMPPRISRNLDPLNRFQEPTIDLELSPRSGPIVVQIVYTIAPENTATFLNLMQERKRVRMRDGARNWTLARDLAAPNRWVERYKAPTWTDYIRQNQRVTQADAGLSDELRATFADDARPVVTRYLELHHETHQAMRDIAHDHHH</sequence>
<dbReference type="AlphaFoldDB" id="A0A1W6P268"/>
<dbReference type="SUPFAM" id="SSF103473">
    <property type="entry name" value="MFS general substrate transporter"/>
    <property type="match status" value="1"/>
</dbReference>
<dbReference type="InterPro" id="IPR020846">
    <property type="entry name" value="MFS_dom"/>
</dbReference>
<evidence type="ECO:0000313" key="9">
    <source>
        <dbReference type="EMBL" id="ARO15605.1"/>
    </source>
</evidence>
<evidence type="ECO:0000256" key="5">
    <source>
        <dbReference type="ARBA" id="ARBA00022989"/>
    </source>
</evidence>
<keyword evidence="4 7" id="KW-0812">Transmembrane</keyword>
<dbReference type="STRING" id="92947.BVG79_02265"/>